<dbReference type="EMBL" id="SKCS01000057">
    <property type="protein sequence ID" value="TNN19016.1"/>
    <property type="molecule type" value="Genomic_DNA"/>
</dbReference>
<evidence type="ECO:0000313" key="3">
    <source>
        <dbReference type="EMBL" id="TNN19016.1"/>
    </source>
</evidence>
<evidence type="ECO:0000256" key="2">
    <source>
        <dbReference type="SAM" id="SignalP"/>
    </source>
</evidence>
<dbReference type="AlphaFoldDB" id="A0A4Z2DR68"/>
<name>A0A4Z2DR68_SCHJA</name>
<feature type="non-terminal residue" evidence="3">
    <location>
        <position position="1"/>
    </location>
</feature>
<evidence type="ECO:0000313" key="4">
    <source>
        <dbReference type="Proteomes" id="UP000311919"/>
    </source>
</evidence>
<keyword evidence="2" id="KW-0732">Signal</keyword>
<protein>
    <recommendedName>
        <fullName evidence="5">Egg protein</fullName>
    </recommendedName>
</protein>
<dbReference type="Proteomes" id="UP000311919">
    <property type="component" value="Unassembled WGS sequence"/>
</dbReference>
<keyword evidence="4" id="KW-1185">Reference proteome</keyword>
<organism evidence="3 4">
    <name type="scientific">Schistosoma japonicum</name>
    <name type="common">Blood fluke</name>
    <dbReference type="NCBI Taxonomy" id="6182"/>
    <lineage>
        <taxon>Eukaryota</taxon>
        <taxon>Metazoa</taxon>
        <taxon>Spiralia</taxon>
        <taxon>Lophotrochozoa</taxon>
        <taxon>Platyhelminthes</taxon>
        <taxon>Trematoda</taxon>
        <taxon>Digenea</taxon>
        <taxon>Strigeidida</taxon>
        <taxon>Schistosomatoidea</taxon>
        <taxon>Schistosomatidae</taxon>
        <taxon>Schistosoma</taxon>
    </lineage>
</organism>
<feature type="compositionally biased region" description="Basic residues" evidence="1">
    <location>
        <begin position="68"/>
        <end position="77"/>
    </location>
</feature>
<evidence type="ECO:0008006" key="5">
    <source>
        <dbReference type="Google" id="ProtNLM"/>
    </source>
</evidence>
<proteinExistence type="predicted"/>
<gene>
    <name evidence="3" type="ORF">EWB00_009547</name>
</gene>
<reference evidence="3 4" key="1">
    <citation type="submission" date="2019-03" db="EMBL/GenBank/DDBJ databases">
        <title>An improved genome assembly of the fluke Schistosoma japonicum.</title>
        <authorList>
            <person name="Hu W."/>
            <person name="Luo F."/>
            <person name="Yin M."/>
            <person name="Mo X."/>
            <person name="Sun C."/>
            <person name="Wu Q."/>
            <person name="Zhu B."/>
            <person name="Xiang M."/>
            <person name="Wang J."/>
            <person name="Wang Y."/>
            <person name="Zhang T."/>
            <person name="Xu B."/>
            <person name="Zheng H."/>
            <person name="Feng Z."/>
        </authorList>
    </citation>
    <scope>NUCLEOTIDE SEQUENCE [LARGE SCALE GENOMIC DNA]</scope>
    <source>
        <strain evidence="3">HuSjv2</strain>
        <tissue evidence="3">Worms</tissue>
    </source>
</reference>
<accession>A0A4Z2DR68</accession>
<feature type="signal peptide" evidence="2">
    <location>
        <begin position="1"/>
        <end position="27"/>
    </location>
</feature>
<comment type="caution">
    <text evidence="3">The sequence shown here is derived from an EMBL/GenBank/DDBJ whole genome shotgun (WGS) entry which is preliminary data.</text>
</comment>
<evidence type="ECO:0000256" key="1">
    <source>
        <dbReference type="SAM" id="MobiDB-lite"/>
    </source>
</evidence>
<feature type="chain" id="PRO_5021315744" description="Egg protein" evidence="2">
    <location>
        <begin position="28"/>
        <end position="77"/>
    </location>
</feature>
<feature type="region of interest" description="Disordered" evidence="1">
    <location>
        <begin position="57"/>
        <end position="77"/>
    </location>
</feature>
<sequence>VTENMSRIDAPLWILISTCILVSLVSSQEVTDISKPLKSLATKIDFTPKSRIEMALNKKYSSRPNSTKLRKPKSRRS</sequence>